<accession>A0A931I4K8</accession>
<dbReference type="AlphaFoldDB" id="A0A931I4K8"/>
<dbReference type="SUPFAM" id="SSF53474">
    <property type="entry name" value="alpha/beta-Hydrolases"/>
    <property type="match status" value="1"/>
</dbReference>
<dbReference type="Proteomes" id="UP000631694">
    <property type="component" value="Unassembled WGS sequence"/>
</dbReference>
<dbReference type="Pfam" id="PF00364">
    <property type="entry name" value="Biotin_lipoyl"/>
    <property type="match status" value="1"/>
</dbReference>
<dbReference type="GO" id="GO:0016020">
    <property type="term" value="C:membrane"/>
    <property type="evidence" value="ECO:0007669"/>
    <property type="project" value="TreeGrafter"/>
</dbReference>
<dbReference type="InterPro" id="IPR000073">
    <property type="entry name" value="AB_hydrolase_1"/>
</dbReference>
<keyword evidence="3" id="KW-1185">Reference proteome</keyword>
<dbReference type="PROSITE" id="PS50968">
    <property type="entry name" value="BIOTINYL_LIPOYL"/>
    <property type="match status" value="1"/>
</dbReference>
<evidence type="ECO:0000313" key="2">
    <source>
        <dbReference type="EMBL" id="MBH0239105.1"/>
    </source>
</evidence>
<dbReference type="PANTHER" id="PTHR43798">
    <property type="entry name" value="MONOACYLGLYCEROL LIPASE"/>
    <property type="match status" value="1"/>
</dbReference>
<dbReference type="Pfam" id="PF00561">
    <property type="entry name" value="Abhydrolase_1"/>
    <property type="match status" value="1"/>
</dbReference>
<dbReference type="SUPFAM" id="SSF51230">
    <property type="entry name" value="Single hybrid motif"/>
    <property type="match status" value="1"/>
</dbReference>
<gene>
    <name evidence="2" type="ORF">I5731_14850</name>
</gene>
<dbReference type="Gene3D" id="3.40.50.1820">
    <property type="entry name" value="alpha/beta hydrolase"/>
    <property type="match status" value="1"/>
</dbReference>
<proteinExistence type="predicted"/>
<sequence length="378" mass="38127">MSARITAIRMPRYGMTMTEGAVSGWLAEPGDAVAVGQDLLEVETTKITNVETAAAAGTLRRRVVERGGVVPVGALVGVIADPEVPEAEIDAFVAAHAAAPVAENGEAAGGPVESLVDLGAATIAIRRTPAASGADAAPVVLVHGFGGDGDNWLLVEPALADDRPVITLDLPGHGRSGTVCGDGSIATLAQVLLNLLVALGIPKVHLAGHSLGGAIALAAAATAPERVLSLSLVAPAGLGPGIDDGYIAGFLAADRRKELKDVLGRLFADPDAVERRMIDGVLRMKRQDGVPEALSAIAAANFPGGRQAIDLRPALAALALPVAVIWGDQDGIVDPANADGLPEAVAVSRLAGVGHMPQLERPAEVVRLVKAAIAAGGG</sequence>
<evidence type="ECO:0000313" key="3">
    <source>
        <dbReference type="Proteomes" id="UP000631694"/>
    </source>
</evidence>
<dbReference type="InterPro" id="IPR029058">
    <property type="entry name" value="AB_hydrolase_fold"/>
</dbReference>
<dbReference type="RefSeq" id="WP_197312173.1">
    <property type="nucleotide sequence ID" value="NZ_JADZLT010000052.1"/>
</dbReference>
<feature type="domain" description="Lipoyl-binding" evidence="1">
    <location>
        <begin position="5"/>
        <end position="80"/>
    </location>
</feature>
<dbReference type="PRINTS" id="PR00111">
    <property type="entry name" value="ABHYDROLASE"/>
</dbReference>
<evidence type="ECO:0000259" key="1">
    <source>
        <dbReference type="PROSITE" id="PS50968"/>
    </source>
</evidence>
<dbReference type="EMBL" id="JADZLT010000052">
    <property type="protein sequence ID" value="MBH0239105.1"/>
    <property type="molecule type" value="Genomic_DNA"/>
</dbReference>
<dbReference type="Gene3D" id="2.40.50.100">
    <property type="match status" value="1"/>
</dbReference>
<organism evidence="2 3">
    <name type="scientific">Methylobrevis albus</name>
    <dbReference type="NCBI Taxonomy" id="2793297"/>
    <lineage>
        <taxon>Bacteria</taxon>
        <taxon>Pseudomonadati</taxon>
        <taxon>Pseudomonadota</taxon>
        <taxon>Alphaproteobacteria</taxon>
        <taxon>Hyphomicrobiales</taxon>
        <taxon>Pleomorphomonadaceae</taxon>
        <taxon>Methylobrevis</taxon>
    </lineage>
</organism>
<dbReference type="CDD" id="cd06849">
    <property type="entry name" value="lipoyl_domain"/>
    <property type="match status" value="1"/>
</dbReference>
<dbReference type="InterPro" id="IPR050266">
    <property type="entry name" value="AB_hydrolase_sf"/>
</dbReference>
<protein>
    <submittedName>
        <fullName evidence="2">Acetoin dehydrogenase dihydrolipoyllysine-residue acetyltransferase subunit</fullName>
    </submittedName>
</protein>
<dbReference type="InterPro" id="IPR000089">
    <property type="entry name" value="Biotin_lipoyl"/>
</dbReference>
<reference evidence="2" key="1">
    <citation type="submission" date="2020-12" db="EMBL/GenBank/DDBJ databases">
        <title>Methylobrevis albus sp. nov., isolated from fresh water lack sediment.</title>
        <authorList>
            <person name="Zou Q."/>
        </authorList>
    </citation>
    <scope>NUCLEOTIDE SEQUENCE</scope>
    <source>
        <strain evidence="2">L22</strain>
    </source>
</reference>
<dbReference type="PANTHER" id="PTHR43798:SF33">
    <property type="entry name" value="HYDROLASE, PUTATIVE (AFU_ORTHOLOGUE AFUA_2G14860)-RELATED"/>
    <property type="match status" value="1"/>
</dbReference>
<dbReference type="InterPro" id="IPR011053">
    <property type="entry name" value="Single_hybrid_motif"/>
</dbReference>
<name>A0A931I4K8_9HYPH</name>
<dbReference type="NCBIfam" id="NF011457">
    <property type="entry name" value="PRK14875.1"/>
    <property type="match status" value="1"/>
</dbReference>
<comment type="caution">
    <text evidence="2">The sequence shown here is derived from an EMBL/GenBank/DDBJ whole genome shotgun (WGS) entry which is preliminary data.</text>
</comment>